<dbReference type="PANTHER" id="PTHR48475:SF2">
    <property type="entry name" value="RIBONUCLEASE H"/>
    <property type="match status" value="1"/>
</dbReference>
<dbReference type="EMBL" id="JAJSOW010000001">
    <property type="protein sequence ID" value="KAI9200172.1"/>
    <property type="molecule type" value="Genomic_DNA"/>
</dbReference>
<gene>
    <name evidence="2" type="ORF">LWI28_003704</name>
</gene>
<sequence length="136" mass="15322">MYLSTADNTGPPRSPWGNLQQSLCRTIQTTPTSITGETPNSLAFGSEVVIPTELSISTRRVAYYNPRDNKDELRGCLDEIEERRDQARIRTAHHQSKIAKYYNAKARTKRFDSGDLVLKKVIPSTRKPSSGRLGDR</sequence>
<keyword evidence="3" id="KW-1185">Reference proteome</keyword>
<dbReference type="PANTHER" id="PTHR48475">
    <property type="entry name" value="RIBONUCLEASE H"/>
    <property type="match status" value="1"/>
</dbReference>
<keyword evidence="1" id="KW-0175">Coiled coil</keyword>
<proteinExistence type="predicted"/>
<accession>A0AAD5P5E9</accession>
<evidence type="ECO:0000313" key="2">
    <source>
        <dbReference type="EMBL" id="KAI9200172.1"/>
    </source>
</evidence>
<evidence type="ECO:0008006" key="4">
    <source>
        <dbReference type="Google" id="ProtNLM"/>
    </source>
</evidence>
<feature type="coiled-coil region" evidence="1">
    <location>
        <begin position="70"/>
        <end position="97"/>
    </location>
</feature>
<comment type="caution">
    <text evidence="2">The sequence shown here is derived from an EMBL/GenBank/DDBJ whole genome shotgun (WGS) entry which is preliminary data.</text>
</comment>
<reference evidence="2" key="1">
    <citation type="journal article" date="2022" name="Plant J.">
        <title>Strategies of tolerance reflected in two North American maple genomes.</title>
        <authorList>
            <person name="McEvoy S.L."/>
            <person name="Sezen U.U."/>
            <person name="Trouern-Trend A."/>
            <person name="McMahon S.M."/>
            <person name="Schaberg P.G."/>
            <person name="Yang J."/>
            <person name="Wegrzyn J.L."/>
            <person name="Swenson N.G."/>
        </authorList>
    </citation>
    <scope>NUCLEOTIDE SEQUENCE</scope>
    <source>
        <strain evidence="2">91603</strain>
    </source>
</reference>
<reference evidence="2" key="2">
    <citation type="submission" date="2023-02" db="EMBL/GenBank/DDBJ databases">
        <authorList>
            <person name="Swenson N.G."/>
            <person name="Wegrzyn J.L."/>
            <person name="Mcevoy S.L."/>
        </authorList>
    </citation>
    <scope>NUCLEOTIDE SEQUENCE</scope>
    <source>
        <strain evidence="2">91603</strain>
        <tissue evidence="2">Leaf</tissue>
    </source>
</reference>
<evidence type="ECO:0000256" key="1">
    <source>
        <dbReference type="SAM" id="Coils"/>
    </source>
</evidence>
<organism evidence="2 3">
    <name type="scientific">Acer negundo</name>
    <name type="common">Box elder</name>
    <dbReference type="NCBI Taxonomy" id="4023"/>
    <lineage>
        <taxon>Eukaryota</taxon>
        <taxon>Viridiplantae</taxon>
        <taxon>Streptophyta</taxon>
        <taxon>Embryophyta</taxon>
        <taxon>Tracheophyta</taxon>
        <taxon>Spermatophyta</taxon>
        <taxon>Magnoliopsida</taxon>
        <taxon>eudicotyledons</taxon>
        <taxon>Gunneridae</taxon>
        <taxon>Pentapetalae</taxon>
        <taxon>rosids</taxon>
        <taxon>malvids</taxon>
        <taxon>Sapindales</taxon>
        <taxon>Sapindaceae</taxon>
        <taxon>Hippocastanoideae</taxon>
        <taxon>Acereae</taxon>
        <taxon>Acer</taxon>
    </lineage>
</organism>
<dbReference type="AlphaFoldDB" id="A0AAD5P5E9"/>
<dbReference type="Proteomes" id="UP001064489">
    <property type="component" value="Chromosome 9"/>
</dbReference>
<evidence type="ECO:0000313" key="3">
    <source>
        <dbReference type="Proteomes" id="UP001064489"/>
    </source>
</evidence>
<protein>
    <recommendedName>
        <fullName evidence="4">Reverse transcriptase domain-containing protein</fullName>
    </recommendedName>
</protein>
<name>A0AAD5P5E9_ACENE</name>